<dbReference type="InterPro" id="IPR000944">
    <property type="entry name" value="Tscrpt_reg_Rrf2"/>
</dbReference>
<dbReference type="RefSeq" id="WP_189382075.1">
    <property type="nucleotide sequence ID" value="NZ_BMYI01000018.1"/>
</dbReference>
<dbReference type="NCBIfam" id="TIGR00738">
    <property type="entry name" value="rrf2_super"/>
    <property type="match status" value="1"/>
</dbReference>
<dbReference type="PANTHER" id="PTHR33221:SF4">
    <property type="entry name" value="HTH-TYPE TRANSCRIPTIONAL REPRESSOR NSRR"/>
    <property type="match status" value="1"/>
</dbReference>
<reference evidence="3" key="1">
    <citation type="journal article" date="2019" name="Int. J. Syst. Evol. Microbiol.">
        <title>The Global Catalogue of Microorganisms (GCM) 10K type strain sequencing project: providing services to taxonomists for standard genome sequencing and annotation.</title>
        <authorList>
            <consortium name="The Broad Institute Genomics Platform"/>
            <consortium name="The Broad Institute Genome Sequencing Center for Infectious Disease"/>
            <person name="Wu L."/>
            <person name="Ma J."/>
        </authorList>
    </citation>
    <scope>NUCLEOTIDE SEQUENCE [LARGE SCALE GENOMIC DNA]</scope>
    <source>
        <strain evidence="3">KCTC 23298</strain>
    </source>
</reference>
<protein>
    <submittedName>
        <fullName evidence="2">HTH-type transcriptional repressor NsrR</fullName>
    </submittedName>
</protein>
<evidence type="ECO:0000313" key="2">
    <source>
        <dbReference type="EMBL" id="GHC35535.1"/>
    </source>
</evidence>
<dbReference type="Gene3D" id="1.10.10.10">
    <property type="entry name" value="Winged helix-like DNA-binding domain superfamily/Winged helix DNA-binding domain"/>
    <property type="match status" value="1"/>
</dbReference>
<sequence>MRLTSFTDYGLRMLMRMAGEPERGFTTAALAAEFGLSRHHLTKILHRLAQAGHVTTRRGQGGGVTLARPAGDIRLGALVRLLEQDQPLVECFGPDRSDCTLDGHCKLKSRLRRAEAAFLADLDRATLADIAFTPQSAGGVAAHQALA</sequence>
<organism evidence="2 3">
    <name type="scientific">Gemmobacter nanjingensis</name>
    <dbReference type="NCBI Taxonomy" id="488454"/>
    <lineage>
        <taxon>Bacteria</taxon>
        <taxon>Pseudomonadati</taxon>
        <taxon>Pseudomonadota</taxon>
        <taxon>Alphaproteobacteria</taxon>
        <taxon>Rhodobacterales</taxon>
        <taxon>Paracoccaceae</taxon>
        <taxon>Gemmobacter</taxon>
    </lineage>
</organism>
<dbReference type="Proteomes" id="UP000658305">
    <property type="component" value="Unassembled WGS sequence"/>
</dbReference>
<accession>A0ABQ3FSI0</accession>
<proteinExistence type="predicted"/>
<evidence type="ECO:0000313" key="3">
    <source>
        <dbReference type="Proteomes" id="UP000658305"/>
    </source>
</evidence>
<name>A0ABQ3FSI0_9RHOB</name>
<evidence type="ECO:0000256" key="1">
    <source>
        <dbReference type="ARBA" id="ARBA00023125"/>
    </source>
</evidence>
<gene>
    <name evidence="2" type="primary">nsrR</name>
    <name evidence="2" type="ORF">GCM10007291_41120</name>
</gene>
<dbReference type="InterPro" id="IPR036388">
    <property type="entry name" value="WH-like_DNA-bd_sf"/>
</dbReference>
<dbReference type="PROSITE" id="PS51197">
    <property type="entry name" value="HTH_RRF2_2"/>
    <property type="match status" value="1"/>
</dbReference>
<keyword evidence="3" id="KW-1185">Reference proteome</keyword>
<keyword evidence="1" id="KW-0238">DNA-binding</keyword>
<dbReference type="EMBL" id="BMYI01000018">
    <property type="protein sequence ID" value="GHC35535.1"/>
    <property type="molecule type" value="Genomic_DNA"/>
</dbReference>
<comment type="caution">
    <text evidence="2">The sequence shown here is derived from an EMBL/GenBank/DDBJ whole genome shotgun (WGS) entry which is preliminary data.</text>
</comment>
<dbReference type="Pfam" id="PF02082">
    <property type="entry name" value="Rrf2"/>
    <property type="match status" value="1"/>
</dbReference>
<dbReference type="SUPFAM" id="SSF46785">
    <property type="entry name" value="Winged helix' DNA-binding domain"/>
    <property type="match status" value="1"/>
</dbReference>
<dbReference type="InterPro" id="IPR036390">
    <property type="entry name" value="WH_DNA-bd_sf"/>
</dbReference>
<dbReference type="PANTHER" id="PTHR33221">
    <property type="entry name" value="WINGED HELIX-TURN-HELIX TRANSCRIPTIONAL REGULATOR, RRF2 FAMILY"/>
    <property type="match status" value="1"/>
</dbReference>